<evidence type="ECO:0000313" key="5">
    <source>
        <dbReference type="Proteomes" id="UP000033483"/>
    </source>
</evidence>
<dbReference type="PANTHER" id="PTHR45712">
    <property type="entry name" value="AGAP008170-PA"/>
    <property type="match status" value="1"/>
</dbReference>
<dbReference type="Pfam" id="PF00560">
    <property type="entry name" value="LRR_1"/>
    <property type="match status" value="1"/>
</dbReference>
<gene>
    <name evidence="4" type="ORF">TD95_004618</name>
</gene>
<evidence type="ECO:0000256" key="1">
    <source>
        <dbReference type="ARBA" id="ARBA00022614"/>
    </source>
</evidence>
<dbReference type="EMBL" id="LAEV01000334">
    <property type="protein sequence ID" value="KKA30654.1"/>
    <property type="molecule type" value="Genomic_DNA"/>
</dbReference>
<keyword evidence="5" id="KW-1185">Reference proteome</keyword>
<evidence type="ECO:0000256" key="3">
    <source>
        <dbReference type="SAM" id="MobiDB-lite"/>
    </source>
</evidence>
<feature type="region of interest" description="Disordered" evidence="3">
    <location>
        <begin position="1"/>
        <end position="327"/>
    </location>
</feature>
<accession>A0A0F4ZJ65</accession>
<evidence type="ECO:0000313" key="4">
    <source>
        <dbReference type="EMBL" id="KKA30654.1"/>
    </source>
</evidence>
<protein>
    <recommendedName>
        <fullName evidence="6">Leucine-rich repeat-containing protein 40</fullName>
    </recommendedName>
</protein>
<feature type="compositionally biased region" description="Low complexity" evidence="3">
    <location>
        <begin position="392"/>
        <end position="403"/>
    </location>
</feature>
<sequence>MDSSSSKAALPRLSKLPVPRTGPALKSATSRESLISTPSETRASRLRQSASREQLTSKPGTAASARTATERHKSTLGSRPKPTPSLGTRKPAERPLSISSRSNTRAVSTPTGDRTRQSLRSTAIREAQDETEDNSARDQLLFKKKSTVLTRRPSETWGKSPYVPPVGSRPPSSASHNTRVSANQASPSQPSSCGRSVASSSPRPSLAERTAETLQQVASSPRIRRQASSFFDNGLLSPARDRTGSRPASRQSSVGEPSSPLGPRTSAKSPSQTRTTGTKPPPLSNGATRALRPTKARQSVGPGSSSSTEDSASTFNTLPARPLKTRASVNGLFRQPSLSNMKNPYDAPRRVSSVSLKSPLKTIPSQASLKTTAEHEENKVQKSSMALREQIAAARAAARKAAATPVQSEQAEEPTDNDAPPSPTPVRKAGRTRTGTVVLADQPIIYNESMTDDPFNQRRTQGAKNKMLIGRLEEARANGRLNIAAIGLKTIPAEVLRMYDISMLGEGAGAWGESVDLTRFVAADNEIESIGDDIFPDKDLEDYAMDDDDSPPNIFGGLESLDLHGNILISAPIGLRRLVHLTSLNLSHNRISNDSLDIISQITSLRDLKLAKNLLYGPLPASFSNLINLEVLDIKANNVSGLPADIAKMNRLRLLNLSENSFESLDFEALSRLPLTEINASKNKISGVLFESNVSSMPLMQILDLSCNKITHLVPAGSQISFPSLHQLTLSVNKLKSLPNMATWTNLMTLAVDENSIAEIPQGFTSLMKLRHVDFSSNDVRIIPPEVSAMDSLMMIRLSGNPLRDKKFSTITTEELKDILSARLEPPPAYHTINPNPVVEHFYDMKRPDSPDTVVGPEDSASPVESVRTPEPVVPAAETFSAPARTTERFPSPPPIPEDNPATMPVLNQDVAIRSRSHTMSSQQNWPVKTGGILDRSRTESSSLHPVVCSKIAATNKIREAQLHHNLFSTFPEALSFFADTLTQLSLSHNLMVGESYLTEILELPALKELNVMSNKITSLTPLTLYLHAPELDKIDASMNRLNSLPAGLRSAFPKLTVLQVANNHIAELEPTTIAGMRIVDVSNNDIAHLNPRLGLLGGSSGLQQLEVTGNRFRVPRWNVLERGTEATLRWLRGRVPVAEKAAWKEQNSDENGSDPDMD</sequence>
<feature type="region of interest" description="Disordered" evidence="3">
    <location>
        <begin position="362"/>
        <end position="434"/>
    </location>
</feature>
<feature type="compositionally biased region" description="Low complexity" evidence="3">
    <location>
        <begin position="181"/>
        <end position="192"/>
    </location>
</feature>
<keyword evidence="1" id="KW-0433">Leucine-rich repeat</keyword>
<dbReference type="PROSITE" id="PS51450">
    <property type="entry name" value="LRR"/>
    <property type="match status" value="2"/>
</dbReference>
<organism evidence="4 5">
    <name type="scientific">Thielaviopsis punctulata</name>
    <dbReference type="NCBI Taxonomy" id="72032"/>
    <lineage>
        <taxon>Eukaryota</taxon>
        <taxon>Fungi</taxon>
        <taxon>Dikarya</taxon>
        <taxon>Ascomycota</taxon>
        <taxon>Pezizomycotina</taxon>
        <taxon>Sordariomycetes</taxon>
        <taxon>Hypocreomycetidae</taxon>
        <taxon>Microascales</taxon>
        <taxon>Ceratocystidaceae</taxon>
        <taxon>Thielaviopsis</taxon>
    </lineage>
</organism>
<reference evidence="4 5" key="1">
    <citation type="submission" date="2015-03" db="EMBL/GenBank/DDBJ databases">
        <authorList>
            <person name="Radwan O."/>
            <person name="Al-Naeli F.A."/>
            <person name="Rendon G.A."/>
            <person name="Fields C."/>
        </authorList>
    </citation>
    <scope>NUCLEOTIDE SEQUENCE [LARGE SCALE GENOMIC DNA]</scope>
    <source>
        <strain evidence="4">CR-DP1</strain>
    </source>
</reference>
<dbReference type="Gene3D" id="3.80.10.10">
    <property type="entry name" value="Ribonuclease Inhibitor"/>
    <property type="match status" value="2"/>
</dbReference>
<feature type="compositionally biased region" description="Polar residues" evidence="3">
    <location>
        <begin position="246"/>
        <end position="256"/>
    </location>
</feature>
<proteinExistence type="predicted"/>
<feature type="compositionally biased region" description="Polar residues" evidence="3">
    <location>
        <begin position="170"/>
        <end position="180"/>
    </location>
</feature>
<keyword evidence="2" id="KW-0677">Repeat</keyword>
<feature type="region of interest" description="Disordered" evidence="3">
    <location>
        <begin position="847"/>
        <end position="873"/>
    </location>
</feature>
<dbReference type="AlphaFoldDB" id="A0A0F4ZJ65"/>
<feature type="compositionally biased region" description="Low complexity" evidence="3">
    <location>
        <begin position="299"/>
        <end position="313"/>
    </location>
</feature>
<dbReference type="InterPro" id="IPR001611">
    <property type="entry name" value="Leu-rich_rpt"/>
</dbReference>
<feature type="compositionally biased region" description="Polar residues" evidence="3">
    <location>
        <begin position="27"/>
        <end position="67"/>
    </location>
</feature>
<feature type="compositionally biased region" description="Polar residues" evidence="3">
    <location>
        <begin position="266"/>
        <end position="278"/>
    </location>
</feature>
<comment type="caution">
    <text evidence="4">The sequence shown here is derived from an EMBL/GenBank/DDBJ whole genome shotgun (WGS) entry which is preliminary data.</text>
</comment>
<feature type="compositionally biased region" description="Polar residues" evidence="3">
    <location>
        <begin position="97"/>
        <end position="112"/>
    </location>
</feature>
<dbReference type="InterPro" id="IPR003591">
    <property type="entry name" value="Leu-rich_rpt_typical-subtyp"/>
</dbReference>
<dbReference type="SUPFAM" id="SSF52058">
    <property type="entry name" value="L domain-like"/>
    <property type="match status" value="2"/>
</dbReference>
<evidence type="ECO:0008006" key="6">
    <source>
        <dbReference type="Google" id="ProtNLM"/>
    </source>
</evidence>
<dbReference type="OrthoDB" id="676979at2759"/>
<dbReference type="InterPro" id="IPR032675">
    <property type="entry name" value="LRR_dom_sf"/>
</dbReference>
<evidence type="ECO:0000256" key="2">
    <source>
        <dbReference type="ARBA" id="ARBA00022737"/>
    </source>
</evidence>
<dbReference type="PANTHER" id="PTHR45712:SF1">
    <property type="entry name" value="NEPHROCAN"/>
    <property type="match status" value="1"/>
</dbReference>
<dbReference type="Proteomes" id="UP000033483">
    <property type="component" value="Unassembled WGS sequence"/>
</dbReference>
<dbReference type="InterPro" id="IPR050333">
    <property type="entry name" value="SLRP"/>
</dbReference>
<dbReference type="Pfam" id="PF13855">
    <property type="entry name" value="LRR_8"/>
    <property type="match status" value="1"/>
</dbReference>
<name>A0A0F4ZJ65_9PEZI</name>
<feature type="compositionally biased region" description="Polar residues" evidence="3">
    <location>
        <begin position="193"/>
        <end position="203"/>
    </location>
</feature>
<dbReference type="SMART" id="SM00369">
    <property type="entry name" value="LRR_TYP"/>
    <property type="match status" value="8"/>
</dbReference>